<dbReference type="AlphaFoldDB" id="A0A3S5CNQ7"/>
<keyword evidence="2" id="KW-1185">Reference proteome</keyword>
<gene>
    <name evidence="1" type="ORF">PXEA_LOCUS29308</name>
</gene>
<protein>
    <submittedName>
        <fullName evidence="1">Uncharacterized protein</fullName>
    </submittedName>
</protein>
<comment type="caution">
    <text evidence="1">The sequence shown here is derived from an EMBL/GenBank/DDBJ whole genome shotgun (WGS) entry which is preliminary data.</text>
</comment>
<reference evidence="1" key="1">
    <citation type="submission" date="2018-11" db="EMBL/GenBank/DDBJ databases">
        <authorList>
            <consortium name="Pathogen Informatics"/>
        </authorList>
    </citation>
    <scope>NUCLEOTIDE SEQUENCE</scope>
</reference>
<proteinExistence type="predicted"/>
<dbReference type="EMBL" id="CAAALY010250855">
    <property type="protein sequence ID" value="VEL35868.1"/>
    <property type="molecule type" value="Genomic_DNA"/>
</dbReference>
<organism evidence="1 2">
    <name type="scientific">Protopolystoma xenopodis</name>
    <dbReference type="NCBI Taxonomy" id="117903"/>
    <lineage>
        <taxon>Eukaryota</taxon>
        <taxon>Metazoa</taxon>
        <taxon>Spiralia</taxon>
        <taxon>Lophotrochozoa</taxon>
        <taxon>Platyhelminthes</taxon>
        <taxon>Monogenea</taxon>
        <taxon>Polyopisthocotylea</taxon>
        <taxon>Polystomatidea</taxon>
        <taxon>Polystomatidae</taxon>
        <taxon>Protopolystoma</taxon>
    </lineage>
</organism>
<name>A0A3S5CNQ7_9PLAT</name>
<accession>A0A3S5CNQ7</accession>
<sequence>MGKVSARQVLVKSSFMADLELAHLRLIRSPMPHASTQTNSVYIWPSSLSSSPSPYTSSARLASCLQIRQATGSFNSYLAYAQQITFQVSPELLNLSLRNEYHKMNKPLRPAHLSDNILGRNYSRNPGFEHIRHNSTRCPSYLSNIFNGDALSPVGGSEDLDDALVQQVTLDLRLQHNSPRSLGHIHLDPSMACLDALSDSIKPWQARGED</sequence>
<evidence type="ECO:0000313" key="1">
    <source>
        <dbReference type="EMBL" id="VEL35868.1"/>
    </source>
</evidence>
<dbReference type="Proteomes" id="UP000784294">
    <property type="component" value="Unassembled WGS sequence"/>
</dbReference>
<evidence type="ECO:0000313" key="2">
    <source>
        <dbReference type="Proteomes" id="UP000784294"/>
    </source>
</evidence>